<feature type="short sequence motif" description="'KMSKS' region" evidence="9">
    <location>
        <begin position="272"/>
        <end position="276"/>
    </location>
</feature>
<dbReference type="NCBIfam" id="TIGR00440">
    <property type="entry name" value="glnS"/>
    <property type="match status" value="1"/>
</dbReference>
<proteinExistence type="inferred from homology"/>
<evidence type="ECO:0000256" key="9">
    <source>
        <dbReference type="HAMAP-Rule" id="MF_00126"/>
    </source>
</evidence>
<feature type="binding site" evidence="9">
    <location>
        <position position="235"/>
    </location>
    <ligand>
        <name>ATP</name>
        <dbReference type="ChEBI" id="CHEBI:30616"/>
    </ligand>
</feature>
<dbReference type="InterPro" id="IPR011035">
    <property type="entry name" value="Ribosomal_bL25/Gln-tRNA_synth"/>
</dbReference>
<comment type="caution">
    <text evidence="9">Lacks conserved residue(s) required for the propagation of feature annotation.</text>
</comment>
<dbReference type="InterPro" id="IPR022861">
    <property type="entry name" value="Gln_tRNA_ligase_bac"/>
</dbReference>
<dbReference type="InterPro" id="IPR000924">
    <property type="entry name" value="Glu/Gln-tRNA-synth"/>
</dbReference>
<dbReference type="PROSITE" id="PS00178">
    <property type="entry name" value="AA_TRNA_LIGASE_I"/>
    <property type="match status" value="1"/>
</dbReference>
<organism evidence="14 15">
    <name type="scientific">endosymbiont of Lamellibrachia luymesi</name>
    <dbReference type="NCBI Taxonomy" id="2200907"/>
    <lineage>
        <taxon>Bacteria</taxon>
        <taxon>Pseudomonadati</taxon>
        <taxon>Pseudomonadota</taxon>
        <taxon>Gammaproteobacteria</taxon>
        <taxon>sulfur-oxidizing symbionts</taxon>
    </lineage>
</organism>
<dbReference type="Proteomes" id="UP000255508">
    <property type="component" value="Unassembled WGS sequence"/>
</dbReference>
<name>A0A370DV16_9GAMM</name>
<keyword evidence="2 9" id="KW-0963">Cytoplasm</keyword>
<keyword evidence="6 9" id="KW-0648">Protein biosynthesis</keyword>
<keyword evidence="4 9" id="KW-0547">Nucleotide-binding</keyword>
<dbReference type="Gene3D" id="3.40.50.620">
    <property type="entry name" value="HUPs"/>
    <property type="match status" value="1"/>
</dbReference>
<dbReference type="InterPro" id="IPR049437">
    <property type="entry name" value="tRNA-synt_1c_C2"/>
</dbReference>
<evidence type="ECO:0000256" key="10">
    <source>
        <dbReference type="RuleBase" id="RU363037"/>
    </source>
</evidence>
<dbReference type="PRINTS" id="PR00987">
    <property type="entry name" value="TRNASYNTHGLU"/>
</dbReference>
<reference evidence="14 15" key="1">
    <citation type="journal article" date="2018" name="ISME J.">
        <title>Endosymbiont genomes yield clues of tubeworm success.</title>
        <authorList>
            <person name="Li Y."/>
            <person name="Liles M.R."/>
            <person name="Halanych K.M."/>
        </authorList>
    </citation>
    <scope>NUCLEOTIDE SEQUENCE [LARGE SCALE GENOMIC DNA]</scope>
    <source>
        <strain evidence="14">A1422</strain>
    </source>
</reference>
<comment type="similarity">
    <text evidence="1 9 10">Belongs to the class-I aminoacyl-tRNA synthetase family.</text>
</comment>
<dbReference type="HAMAP" id="MF_00126">
    <property type="entry name" value="Gln_tRNA_synth"/>
    <property type="match status" value="1"/>
</dbReference>
<feature type="binding site" evidence="9">
    <location>
        <position position="70"/>
    </location>
    <ligand>
        <name>L-glutamine</name>
        <dbReference type="ChEBI" id="CHEBI:58359"/>
    </ligand>
</feature>
<comment type="subcellular location">
    <subcellularLocation>
        <location evidence="9">Cytoplasm</location>
    </subcellularLocation>
</comment>
<dbReference type="EC" id="6.1.1.18" evidence="9"/>
<comment type="catalytic activity">
    <reaction evidence="8 9">
        <text>tRNA(Gln) + L-glutamine + ATP = L-glutaminyl-tRNA(Gln) + AMP + diphosphate</text>
        <dbReference type="Rhea" id="RHEA:20121"/>
        <dbReference type="Rhea" id="RHEA-COMP:9662"/>
        <dbReference type="Rhea" id="RHEA-COMP:9681"/>
        <dbReference type="ChEBI" id="CHEBI:30616"/>
        <dbReference type="ChEBI" id="CHEBI:33019"/>
        <dbReference type="ChEBI" id="CHEBI:58359"/>
        <dbReference type="ChEBI" id="CHEBI:78442"/>
        <dbReference type="ChEBI" id="CHEBI:78521"/>
        <dbReference type="ChEBI" id="CHEBI:456215"/>
        <dbReference type="EC" id="6.1.1.18"/>
    </reaction>
</comment>
<keyword evidence="5 9" id="KW-0067">ATP-binding</keyword>
<evidence type="ECO:0000313" key="14">
    <source>
        <dbReference type="EMBL" id="RDH89256.1"/>
    </source>
</evidence>
<accession>A0A370DV16</accession>
<dbReference type="Gene3D" id="2.40.240.10">
    <property type="entry name" value="Ribosomal Protein L25, Chain P"/>
    <property type="match status" value="2"/>
</dbReference>
<dbReference type="SUPFAM" id="SSF52374">
    <property type="entry name" value="Nucleotidylyl transferase"/>
    <property type="match status" value="1"/>
</dbReference>
<evidence type="ECO:0000259" key="12">
    <source>
        <dbReference type="Pfam" id="PF03950"/>
    </source>
</evidence>
<comment type="subunit">
    <text evidence="9">Monomer.</text>
</comment>
<keyword evidence="3 9" id="KW-0436">Ligase</keyword>
<dbReference type="GO" id="GO:0005829">
    <property type="term" value="C:cytosol"/>
    <property type="evidence" value="ECO:0007669"/>
    <property type="project" value="TreeGrafter"/>
</dbReference>
<feature type="binding site" evidence="9">
    <location>
        <begin position="265"/>
        <end position="266"/>
    </location>
    <ligand>
        <name>ATP</name>
        <dbReference type="ChEBI" id="CHEBI:30616"/>
    </ligand>
</feature>
<keyword evidence="7 9" id="KW-0030">Aminoacyl-tRNA synthetase</keyword>
<feature type="domain" description="tRNA synthetases class I (E and Q) anti-codon binding" evidence="13">
    <location>
        <begin position="460"/>
        <end position="536"/>
    </location>
</feature>
<feature type="short sequence motif" description="'HIGH' region" evidence="9">
    <location>
        <begin position="36"/>
        <end position="46"/>
    </location>
</feature>
<protein>
    <recommendedName>
        <fullName evidence="9">Glutamine--tRNA ligase</fullName>
        <ecNumber evidence="9">6.1.1.18</ecNumber>
    </recommendedName>
    <alternativeName>
        <fullName evidence="9">Glutaminyl-tRNA synthetase</fullName>
        <shortName evidence="9">GlnRS</shortName>
    </alternativeName>
</protein>
<dbReference type="InterPro" id="IPR004514">
    <property type="entry name" value="Gln-tRNA-synth"/>
</dbReference>
<feature type="binding site" evidence="9">
    <location>
        <begin position="273"/>
        <end position="275"/>
    </location>
    <ligand>
        <name>ATP</name>
        <dbReference type="ChEBI" id="CHEBI:30616"/>
    </ligand>
</feature>
<dbReference type="FunFam" id="1.10.1160.10:FF:000001">
    <property type="entry name" value="Glutamine--tRNA ligase"/>
    <property type="match status" value="1"/>
</dbReference>
<dbReference type="GO" id="GO:0004819">
    <property type="term" value="F:glutamine-tRNA ligase activity"/>
    <property type="evidence" value="ECO:0007669"/>
    <property type="project" value="UniProtKB-UniRule"/>
</dbReference>
<dbReference type="SUPFAM" id="SSF50715">
    <property type="entry name" value="Ribosomal protein L25-like"/>
    <property type="match status" value="1"/>
</dbReference>
<dbReference type="InterPro" id="IPR001412">
    <property type="entry name" value="aa-tRNA-synth_I_CS"/>
</dbReference>
<evidence type="ECO:0000259" key="11">
    <source>
        <dbReference type="Pfam" id="PF00749"/>
    </source>
</evidence>
<dbReference type="Pfam" id="PF03950">
    <property type="entry name" value="tRNA-synt_1c_C"/>
    <property type="match status" value="1"/>
</dbReference>
<dbReference type="GO" id="GO:0005524">
    <property type="term" value="F:ATP binding"/>
    <property type="evidence" value="ECO:0007669"/>
    <property type="project" value="UniProtKB-UniRule"/>
</dbReference>
<dbReference type="InterPro" id="IPR020056">
    <property type="entry name" value="Rbsml_bL25/Gln-tRNA_synth_N"/>
</dbReference>
<evidence type="ECO:0000256" key="5">
    <source>
        <dbReference type="ARBA" id="ARBA00022840"/>
    </source>
</evidence>
<comment type="caution">
    <text evidence="14">The sequence shown here is derived from an EMBL/GenBank/DDBJ whole genome shotgun (WGS) entry which is preliminary data.</text>
</comment>
<dbReference type="Pfam" id="PF20974">
    <property type="entry name" value="tRNA-synt_1c_C2"/>
    <property type="match status" value="1"/>
</dbReference>
<dbReference type="InterPro" id="IPR050132">
    <property type="entry name" value="Gln/Glu-tRNA_Ligase"/>
</dbReference>
<evidence type="ECO:0000256" key="4">
    <source>
        <dbReference type="ARBA" id="ARBA00022741"/>
    </source>
</evidence>
<gene>
    <name evidence="9" type="primary">glnS</name>
    <name evidence="14" type="ORF">DIZ79_12555</name>
</gene>
<dbReference type="FunFam" id="3.90.800.10:FF:000001">
    <property type="entry name" value="Glutamine--tRNA ligase"/>
    <property type="match status" value="1"/>
</dbReference>
<evidence type="ECO:0000256" key="6">
    <source>
        <dbReference type="ARBA" id="ARBA00022917"/>
    </source>
</evidence>
<evidence type="ECO:0000256" key="8">
    <source>
        <dbReference type="ARBA" id="ARBA00048270"/>
    </source>
</evidence>
<feature type="domain" description="Glutamyl/glutaminyl-tRNA synthetase class Ib catalytic" evidence="11">
    <location>
        <begin position="30"/>
        <end position="341"/>
    </location>
</feature>
<dbReference type="PANTHER" id="PTHR43097:SF5">
    <property type="entry name" value="GLUTAMATE--TRNA LIGASE"/>
    <property type="match status" value="1"/>
</dbReference>
<dbReference type="InterPro" id="IPR020059">
    <property type="entry name" value="Glu/Gln-tRNA-synth_Ib_codon-bd"/>
</dbReference>
<dbReference type="CDD" id="cd00807">
    <property type="entry name" value="GlnRS_core"/>
    <property type="match status" value="1"/>
</dbReference>
<dbReference type="GO" id="GO:0006424">
    <property type="term" value="P:glutamyl-tRNA aminoacylation"/>
    <property type="evidence" value="ECO:0007669"/>
    <property type="project" value="UniProtKB-UniRule"/>
</dbReference>
<dbReference type="PANTHER" id="PTHR43097">
    <property type="entry name" value="GLUTAMINE-TRNA LIGASE"/>
    <property type="match status" value="1"/>
</dbReference>
<dbReference type="FunFam" id="3.40.50.620:FF:000037">
    <property type="entry name" value="Glutamine--tRNA ligase cytoplasmic"/>
    <property type="match status" value="1"/>
</dbReference>
<dbReference type="FunFam" id="2.40.240.10:FF:000001">
    <property type="entry name" value="Glutamine--tRNA ligase"/>
    <property type="match status" value="1"/>
</dbReference>
<evidence type="ECO:0000256" key="3">
    <source>
        <dbReference type="ARBA" id="ARBA00022598"/>
    </source>
</evidence>
<evidence type="ECO:0000256" key="2">
    <source>
        <dbReference type="ARBA" id="ARBA00022490"/>
    </source>
</evidence>
<feature type="binding site" evidence="9">
    <location>
        <begin position="37"/>
        <end position="39"/>
    </location>
    <ligand>
        <name>ATP</name>
        <dbReference type="ChEBI" id="CHEBI:30616"/>
    </ligand>
</feature>
<evidence type="ECO:0000259" key="13">
    <source>
        <dbReference type="Pfam" id="PF20974"/>
    </source>
</evidence>
<dbReference type="GO" id="GO:0006425">
    <property type="term" value="P:glutaminyl-tRNA aminoacylation"/>
    <property type="evidence" value="ECO:0007669"/>
    <property type="project" value="UniProtKB-UniRule"/>
</dbReference>
<evidence type="ECO:0000256" key="1">
    <source>
        <dbReference type="ARBA" id="ARBA00005594"/>
    </source>
</evidence>
<sequence>MSSSETTTPSNFIRQIIDQDLAQGKNEGRVHTRFPPEPNGYLHIGHAKSIVLNFGIAKDYPGGLCNLRFDDTNPHKENIEFVESIQDDVRWLGFDWQDRLFYASDYFDRLSGFAVELIKAGKAYVCDLDAEKMRAYRGTLKEAGQESPYRARSVEENLDLFSRMKAGEFADGEKVLRAKIDMASPNMNMRDPTLYRIRHGVVHHQTGEAWCLYPMYDFTHPISDALEGITHSLCTLEFEDHRPLYDWVLENITISNQPQQIEFSRLNLEYTVMSKRKLTQLADEGYVEGWNDPRMPTIAGLRQRGYTAASIRDFCARIGVTKSDNLVEMGVLENCIREDLDKNAPRRMAVMHPLKMVIENFPEGEDEALQAANHPKDESKGTRTIHFTREVYIDQADFRESANKKYKRLVTGGEVRLRNAYVVKCEEVIKDNQGDVIELRCSYDPETLGKNPEGRKVRGVVHWVSATLGVKGEVRLYDRLFSKPNPDSVEEGGSFTDNLNPDSLRTLTDCYLEPLLGEAKPGERFQFEREGYFCMDNGDSTVDKPVFNRTVTLRDSWAKIEQQAKAGKPYEDKIL</sequence>
<dbReference type="EMBL" id="QFXD01000224">
    <property type="protein sequence ID" value="RDH89256.1"/>
    <property type="molecule type" value="Genomic_DNA"/>
</dbReference>
<feature type="binding site" evidence="9">
    <location>
        <position position="216"/>
    </location>
    <ligand>
        <name>L-glutamine</name>
        <dbReference type="ChEBI" id="CHEBI:58359"/>
    </ligand>
</feature>
<evidence type="ECO:0000256" key="7">
    <source>
        <dbReference type="ARBA" id="ARBA00023146"/>
    </source>
</evidence>
<evidence type="ECO:0000313" key="15">
    <source>
        <dbReference type="Proteomes" id="UP000255508"/>
    </source>
</evidence>
<dbReference type="Pfam" id="PF00749">
    <property type="entry name" value="tRNA-synt_1c"/>
    <property type="match status" value="1"/>
</dbReference>
<dbReference type="InterPro" id="IPR020058">
    <property type="entry name" value="Glu/Gln-tRNA-synth_Ib_cat-dom"/>
</dbReference>
<dbReference type="InterPro" id="IPR014729">
    <property type="entry name" value="Rossmann-like_a/b/a_fold"/>
</dbReference>
<dbReference type="AlphaFoldDB" id="A0A370DV16"/>
<feature type="binding site" evidence="9">
    <location>
        <begin position="43"/>
        <end position="49"/>
    </location>
    <ligand>
        <name>ATP</name>
        <dbReference type="ChEBI" id="CHEBI:30616"/>
    </ligand>
</feature>
<feature type="domain" description="Glutamyl/glutaminyl-tRNA synthetase class Ib anti-codon binding" evidence="12">
    <location>
        <begin position="344"/>
        <end position="444"/>
    </location>
</feature>
<dbReference type="NCBIfam" id="NF011291">
    <property type="entry name" value="PRK14703.1"/>
    <property type="match status" value="1"/>
</dbReference>